<dbReference type="EMBL" id="JAEDAK010000016">
    <property type="protein sequence ID" value="MBH9578888.1"/>
    <property type="molecule type" value="Genomic_DNA"/>
</dbReference>
<dbReference type="SMART" id="SM00421">
    <property type="entry name" value="HTH_LUXR"/>
    <property type="match status" value="1"/>
</dbReference>
<evidence type="ECO:0000256" key="2">
    <source>
        <dbReference type="ARBA" id="ARBA00023125"/>
    </source>
</evidence>
<dbReference type="InterPro" id="IPR000792">
    <property type="entry name" value="Tscrpt_reg_LuxR_C"/>
</dbReference>
<evidence type="ECO:0000256" key="1">
    <source>
        <dbReference type="ARBA" id="ARBA00023015"/>
    </source>
</evidence>
<accession>A0A931J531</accession>
<dbReference type="PRINTS" id="PR00038">
    <property type="entry name" value="HTHLUXR"/>
</dbReference>
<keyword evidence="6" id="KW-1185">Reference proteome</keyword>
<dbReference type="InterPro" id="IPR016032">
    <property type="entry name" value="Sig_transdc_resp-reg_C-effctor"/>
</dbReference>
<dbReference type="PROSITE" id="PS50043">
    <property type="entry name" value="HTH_LUXR_2"/>
    <property type="match status" value="1"/>
</dbReference>
<evidence type="ECO:0000313" key="5">
    <source>
        <dbReference type="EMBL" id="MBH9578888.1"/>
    </source>
</evidence>
<evidence type="ECO:0000256" key="3">
    <source>
        <dbReference type="ARBA" id="ARBA00023163"/>
    </source>
</evidence>
<comment type="caution">
    <text evidence="5">The sequence shown here is derived from an EMBL/GenBank/DDBJ whole genome shotgun (WGS) entry which is preliminary data.</text>
</comment>
<feature type="domain" description="HTH luxR-type" evidence="4">
    <location>
        <begin position="29"/>
        <end position="94"/>
    </location>
</feature>
<name>A0A931J531_9BURK</name>
<keyword evidence="1" id="KW-0805">Transcription regulation</keyword>
<feature type="non-terminal residue" evidence="5">
    <location>
        <position position="1"/>
    </location>
</feature>
<organism evidence="5 6">
    <name type="scientific">Inhella proteolytica</name>
    <dbReference type="NCBI Taxonomy" id="2795029"/>
    <lineage>
        <taxon>Bacteria</taxon>
        <taxon>Pseudomonadati</taxon>
        <taxon>Pseudomonadota</taxon>
        <taxon>Betaproteobacteria</taxon>
        <taxon>Burkholderiales</taxon>
        <taxon>Sphaerotilaceae</taxon>
        <taxon>Inhella</taxon>
    </lineage>
</organism>
<dbReference type="Pfam" id="PF00196">
    <property type="entry name" value="GerE"/>
    <property type="match status" value="1"/>
</dbReference>
<reference evidence="5" key="1">
    <citation type="submission" date="2020-12" db="EMBL/GenBank/DDBJ databases">
        <title>The genome sequence of Inhella sp. 1Y17.</title>
        <authorList>
            <person name="Liu Y."/>
        </authorList>
    </citation>
    <scope>NUCLEOTIDE SEQUENCE</scope>
    <source>
        <strain evidence="5">1Y17</strain>
    </source>
</reference>
<protein>
    <submittedName>
        <fullName evidence="5">Helix-turn-helix transcriptional regulator</fullName>
    </submittedName>
</protein>
<evidence type="ECO:0000313" key="6">
    <source>
        <dbReference type="Proteomes" id="UP000613266"/>
    </source>
</evidence>
<evidence type="ECO:0000259" key="4">
    <source>
        <dbReference type="PROSITE" id="PS50043"/>
    </source>
</evidence>
<gene>
    <name evidence="5" type="ORF">I7X39_18510</name>
</gene>
<keyword evidence="3" id="KW-0804">Transcription</keyword>
<keyword evidence="2" id="KW-0238">DNA-binding</keyword>
<proteinExistence type="predicted"/>
<sequence>GAQPAAALARRRLHEAGSLGGLRGRGQATRADPLGLTARERRLLQELAGGDSYRAIAARWHRSPRTVENHARHLLAKLGLRSRTELPALLAADAAKPA</sequence>
<dbReference type="RefSeq" id="WP_198112659.1">
    <property type="nucleotide sequence ID" value="NZ_JAEDAK010000016.1"/>
</dbReference>
<dbReference type="PANTHER" id="PTHR44688:SF16">
    <property type="entry name" value="DNA-BINDING TRANSCRIPTIONAL ACTIVATOR DEVR_DOSR"/>
    <property type="match status" value="1"/>
</dbReference>
<dbReference type="Proteomes" id="UP000613266">
    <property type="component" value="Unassembled WGS sequence"/>
</dbReference>
<dbReference type="GO" id="GO:0006355">
    <property type="term" value="P:regulation of DNA-templated transcription"/>
    <property type="evidence" value="ECO:0007669"/>
    <property type="project" value="InterPro"/>
</dbReference>
<dbReference type="Gene3D" id="1.10.10.10">
    <property type="entry name" value="Winged helix-like DNA-binding domain superfamily/Winged helix DNA-binding domain"/>
    <property type="match status" value="1"/>
</dbReference>
<dbReference type="CDD" id="cd06170">
    <property type="entry name" value="LuxR_C_like"/>
    <property type="match status" value="1"/>
</dbReference>
<dbReference type="InterPro" id="IPR036388">
    <property type="entry name" value="WH-like_DNA-bd_sf"/>
</dbReference>
<dbReference type="PANTHER" id="PTHR44688">
    <property type="entry name" value="DNA-BINDING TRANSCRIPTIONAL ACTIVATOR DEVR_DOSR"/>
    <property type="match status" value="1"/>
</dbReference>
<dbReference type="SUPFAM" id="SSF46894">
    <property type="entry name" value="C-terminal effector domain of the bipartite response regulators"/>
    <property type="match status" value="1"/>
</dbReference>
<dbReference type="AlphaFoldDB" id="A0A931J531"/>
<dbReference type="GO" id="GO:0003677">
    <property type="term" value="F:DNA binding"/>
    <property type="evidence" value="ECO:0007669"/>
    <property type="project" value="UniProtKB-KW"/>
</dbReference>
<dbReference type="PROSITE" id="PS00622">
    <property type="entry name" value="HTH_LUXR_1"/>
    <property type="match status" value="1"/>
</dbReference>